<keyword evidence="1" id="KW-0479">Metal-binding</keyword>
<evidence type="ECO:0000259" key="7">
    <source>
        <dbReference type="PROSITE" id="PS50089"/>
    </source>
</evidence>
<protein>
    <submittedName>
        <fullName evidence="10">Neuralized</fullName>
    </submittedName>
</protein>
<keyword evidence="9" id="KW-1185">Reference proteome</keyword>
<dbReference type="STRING" id="451379.A0A0N5B0E2"/>
<keyword evidence="2" id="KW-0677">Repeat</keyword>
<dbReference type="CDD" id="cd16647">
    <property type="entry name" value="mRING-HC-C3HC5_NEU1"/>
    <property type="match status" value="1"/>
</dbReference>
<dbReference type="WBParaSite" id="SMUV_0001074301-mRNA-1">
    <property type="protein sequence ID" value="SMUV_0001074301-mRNA-1"/>
    <property type="gene ID" value="SMUV_0001074301"/>
</dbReference>
<feature type="compositionally biased region" description="Low complexity" evidence="6">
    <location>
        <begin position="515"/>
        <end position="526"/>
    </location>
</feature>
<sequence>MKFFFTFLEGIPGDDVEIASYDENTMINQGTSELPLPQLTFHHVHGSNIKILRNGRIARRTESFCKGLAFSSRPIQIDENVCIRFSEVVTNWSGVLRFGVTNVDPETFQGLELPKFACPDLTSKEGYWAKALPERYSVEGSILHFFVNADGELYYGINGVLKGLFLTGVDVSLPIWIIVDIYGNSSALEFIDPAEVRLRSAPRTAKNRLSSISSIKAPVSSSTNFRARPSTFPSSRYHFGVHFTPSLFHSVHGTNVSLLNNYTVAERHTGEYACGYVFTQKPLNFNEKIVIQILETENAYSGSLAFGVTSCDPVTIRTSTLPLDSDELLNRHEYWVGIKDVAAQPKVLDELSFWITRKGEVYFSKNNAPARPIIYVDTTVKLWAFFDIYGTTQKIRLLGTAKVVNPAGLKHRLPPLQNYSASLIDLSPEPSSSCAALTGIESSSTQQLYNRVSSNLPSQSLLNRRSHSETGDAFSSVPQYGASSRIPGLSTDGNSLLEALESSNALSQLTPDISSVRISSSSRSPRPMCPPPIPTRKSPARNTTTSTTSTSLERKTSAIKSSKPANNTEDIDEGEECKICMSAKVDCVIYTCGHMSMCFSCANEAWRVNGDCPICRKPITDVIKIYKS</sequence>
<dbReference type="InterPro" id="IPR001841">
    <property type="entry name" value="Znf_RING"/>
</dbReference>
<feature type="domain" description="NHR" evidence="8">
    <location>
        <begin position="38"/>
        <end position="193"/>
    </location>
</feature>
<dbReference type="Gene3D" id="2.60.120.920">
    <property type="match status" value="2"/>
</dbReference>
<evidence type="ECO:0000313" key="10">
    <source>
        <dbReference type="WBParaSite" id="SMUV_0001074301-mRNA-1"/>
    </source>
</evidence>
<reference evidence="10" key="1">
    <citation type="submission" date="2017-02" db="UniProtKB">
        <authorList>
            <consortium name="WormBaseParasite"/>
        </authorList>
    </citation>
    <scope>IDENTIFICATION</scope>
</reference>
<dbReference type="PANTHER" id="PTHR12429:SF6">
    <property type="entry name" value="PROTEIN NEURALIZED"/>
    <property type="match status" value="1"/>
</dbReference>
<dbReference type="GO" id="GO:0008270">
    <property type="term" value="F:zinc ion binding"/>
    <property type="evidence" value="ECO:0007669"/>
    <property type="project" value="UniProtKB-KW"/>
</dbReference>
<dbReference type="InterPro" id="IPR006573">
    <property type="entry name" value="NHR_dom"/>
</dbReference>
<evidence type="ECO:0000256" key="6">
    <source>
        <dbReference type="SAM" id="MobiDB-lite"/>
    </source>
</evidence>
<keyword evidence="3 5" id="KW-0863">Zinc-finger</keyword>
<evidence type="ECO:0000259" key="8">
    <source>
        <dbReference type="PROSITE" id="PS51065"/>
    </source>
</evidence>
<dbReference type="InterPro" id="IPR037962">
    <property type="entry name" value="Neuralized"/>
</dbReference>
<keyword evidence="4" id="KW-0862">Zinc</keyword>
<feature type="domain" description="RING-type" evidence="7">
    <location>
        <begin position="577"/>
        <end position="616"/>
    </location>
</feature>
<dbReference type="InterPro" id="IPR043136">
    <property type="entry name" value="B30.2/SPRY_sf"/>
</dbReference>
<dbReference type="SMART" id="SM00588">
    <property type="entry name" value="NEUZ"/>
    <property type="match status" value="2"/>
</dbReference>
<organism evidence="9 10">
    <name type="scientific">Syphacia muris</name>
    <dbReference type="NCBI Taxonomy" id="451379"/>
    <lineage>
        <taxon>Eukaryota</taxon>
        <taxon>Metazoa</taxon>
        <taxon>Ecdysozoa</taxon>
        <taxon>Nematoda</taxon>
        <taxon>Chromadorea</taxon>
        <taxon>Rhabditida</taxon>
        <taxon>Spirurina</taxon>
        <taxon>Oxyuridomorpha</taxon>
        <taxon>Oxyuroidea</taxon>
        <taxon>Oxyuridae</taxon>
        <taxon>Syphacia</taxon>
    </lineage>
</organism>
<name>A0A0N5B0E2_9BILA</name>
<dbReference type="PROSITE" id="PS50089">
    <property type="entry name" value="ZF_RING_2"/>
    <property type="match status" value="1"/>
</dbReference>
<dbReference type="FunFam" id="2.60.120.920:FF:000005">
    <property type="entry name" value="Putative E3 ubiquitin-protein ligase NEURL1B"/>
    <property type="match status" value="2"/>
</dbReference>
<dbReference type="PANTHER" id="PTHR12429">
    <property type="entry name" value="NEURALIZED"/>
    <property type="match status" value="1"/>
</dbReference>
<accession>A0A0N5B0E2</accession>
<proteinExistence type="predicted"/>
<feature type="domain" description="NHR" evidence="8">
    <location>
        <begin position="245"/>
        <end position="400"/>
    </location>
</feature>
<dbReference type="PROSITE" id="PS51065">
    <property type="entry name" value="NHR"/>
    <property type="match status" value="2"/>
</dbReference>
<evidence type="ECO:0000256" key="3">
    <source>
        <dbReference type="ARBA" id="ARBA00022771"/>
    </source>
</evidence>
<dbReference type="SUPFAM" id="SSF57850">
    <property type="entry name" value="RING/U-box"/>
    <property type="match status" value="1"/>
</dbReference>
<dbReference type="Pfam" id="PF13920">
    <property type="entry name" value="zf-C3HC4_3"/>
    <property type="match status" value="1"/>
</dbReference>
<dbReference type="GO" id="GO:0061630">
    <property type="term" value="F:ubiquitin protein ligase activity"/>
    <property type="evidence" value="ECO:0007669"/>
    <property type="project" value="TreeGrafter"/>
</dbReference>
<dbReference type="Pfam" id="PF07177">
    <property type="entry name" value="Neuralized"/>
    <property type="match status" value="2"/>
</dbReference>
<dbReference type="Proteomes" id="UP000046393">
    <property type="component" value="Unplaced"/>
</dbReference>
<dbReference type="AlphaFoldDB" id="A0A0N5B0E2"/>
<evidence type="ECO:0000256" key="2">
    <source>
        <dbReference type="ARBA" id="ARBA00022737"/>
    </source>
</evidence>
<evidence type="ECO:0000256" key="5">
    <source>
        <dbReference type="PROSITE-ProRule" id="PRU00175"/>
    </source>
</evidence>
<feature type="compositionally biased region" description="Polar residues" evidence="6">
    <location>
        <begin position="558"/>
        <end position="568"/>
    </location>
</feature>
<feature type="region of interest" description="Disordered" evidence="6">
    <location>
        <begin position="463"/>
        <end position="486"/>
    </location>
</feature>
<evidence type="ECO:0000256" key="4">
    <source>
        <dbReference type="ARBA" id="ARBA00022833"/>
    </source>
</evidence>
<dbReference type="Gene3D" id="3.30.40.10">
    <property type="entry name" value="Zinc/RING finger domain, C3HC4 (zinc finger)"/>
    <property type="match status" value="1"/>
</dbReference>
<evidence type="ECO:0000256" key="1">
    <source>
        <dbReference type="ARBA" id="ARBA00022723"/>
    </source>
</evidence>
<dbReference type="SMART" id="SM00184">
    <property type="entry name" value="RING"/>
    <property type="match status" value="1"/>
</dbReference>
<evidence type="ECO:0000313" key="9">
    <source>
        <dbReference type="Proteomes" id="UP000046393"/>
    </source>
</evidence>
<feature type="region of interest" description="Disordered" evidence="6">
    <location>
        <begin position="515"/>
        <end position="568"/>
    </location>
</feature>
<dbReference type="InterPro" id="IPR013083">
    <property type="entry name" value="Znf_RING/FYVE/PHD"/>
</dbReference>